<evidence type="ECO:0000313" key="2">
    <source>
        <dbReference type="Proteomes" id="UP000245207"/>
    </source>
</evidence>
<evidence type="ECO:0000313" key="1">
    <source>
        <dbReference type="EMBL" id="PWA86370.1"/>
    </source>
</evidence>
<dbReference type="EMBL" id="PKPP01001028">
    <property type="protein sequence ID" value="PWA86370.1"/>
    <property type="molecule type" value="Genomic_DNA"/>
</dbReference>
<comment type="caution">
    <text evidence="1">The sequence shown here is derived from an EMBL/GenBank/DDBJ whole genome shotgun (WGS) entry which is preliminary data.</text>
</comment>
<reference evidence="1 2" key="1">
    <citation type="journal article" date="2018" name="Mol. Plant">
        <title>The genome of Artemisia annua provides insight into the evolution of Asteraceae family and artemisinin biosynthesis.</title>
        <authorList>
            <person name="Shen Q."/>
            <person name="Zhang L."/>
            <person name="Liao Z."/>
            <person name="Wang S."/>
            <person name="Yan T."/>
            <person name="Shi P."/>
            <person name="Liu M."/>
            <person name="Fu X."/>
            <person name="Pan Q."/>
            <person name="Wang Y."/>
            <person name="Lv Z."/>
            <person name="Lu X."/>
            <person name="Zhang F."/>
            <person name="Jiang W."/>
            <person name="Ma Y."/>
            <person name="Chen M."/>
            <person name="Hao X."/>
            <person name="Li L."/>
            <person name="Tang Y."/>
            <person name="Lv G."/>
            <person name="Zhou Y."/>
            <person name="Sun X."/>
            <person name="Brodelius P.E."/>
            <person name="Rose J.K.C."/>
            <person name="Tang K."/>
        </authorList>
    </citation>
    <scope>NUCLEOTIDE SEQUENCE [LARGE SCALE GENOMIC DNA]</scope>
    <source>
        <strain evidence="2">cv. Huhao1</strain>
        <tissue evidence="1">Leaf</tissue>
    </source>
</reference>
<dbReference type="PANTHER" id="PTHR45282:SF2">
    <property type="entry name" value="OS03G0858400 PROTEIN"/>
    <property type="match status" value="1"/>
</dbReference>
<dbReference type="PANTHER" id="PTHR45282">
    <property type="entry name" value="OS03G0858400 PROTEIN"/>
    <property type="match status" value="1"/>
</dbReference>
<dbReference type="OrthoDB" id="346371at2759"/>
<dbReference type="AlphaFoldDB" id="A0A2U1PKS9"/>
<dbReference type="Gene3D" id="2.130.10.10">
    <property type="entry name" value="YVTN repeat-like/Quinoprotein amine dehydrogenase"/>
    <property type="match status" value="1"/>
</dbReference>
<keyword evidence="2" id="KW-1185">Reference proteome</keyword>
<dbReference type="Proteomes" id="UP000245207">
    <property type="component" value="Unassembled WGS sequence"/>
</dbReference>
<evidence type="ECO:0008006" key="3">
    <source>
        <dbReference type="Google" id="ProtNLM"/>
    </source>
</evidence>
<proteinExistence type="predicted"/>
<gene>
    <name evidence="1" type="ORF">CTI12_AA140050</name>
</gene>
<dbReference type="InterPro" id="IPR015943">
    <property type="entry name" value="WD40/YVTN_repeat-like_dom_sf"/>
</dbReference>
<protein>
    <recommendedName>
        <fullName evidence="3">Transducin/WD40 repeat-like superfamily protein</fullName>
    </recommendedName>
</protein>
<organism evidence="1 2">
    <name type="scientific">Artemisia annua</name>
    <name type="common">Sweet wormwood</name>
    <dbReference type="NCBI Taxonomy" id="35608"/>
    <lineage>
        <taxon>Eukaryota</taxon>
        <taxon>Viridiplantae</taxon>
        <taxon>Streptophyta</taxon>
        <taxon>Embryophyta</taxon>
        <taxon>Tracheophyta</taxon>
        <taxon>Spermatophyta</taxon>
        <taxon>Magnoliopsida</taxon>
        <taxon>eudicotyledons</taxon>
        <taxon>Gunneridae</taxon>
        <taxon>Pentapetalae</taxon>
        <taxon>asterids</taxon>
        <taxon>campanulids</taxon>
        <taxon>Asterales</taxon>
        <taxon>Asteraceae</taxon>
        <taxon>Asteroideae</taxon>
        <taxon>Anthemideae</taxon>
        <taxon>Artemisiinae</taxon>
        <taxon>Artemisia</taxon>
    </lineage>
</organism>
<dbReference type="STRING" id="35608.A0A2U1PKS9"/>
<name>A0A2U1PKS9_ARTAN</name>
<sequence>MSGRGKQHPMARKSAARKGSSLYIYEKDNSRGGDDSPQFHLQNEIHYQKHIIVTLYGAKVAGVDGSTLLVSSLEGTDIRLLEGKSGKRLGNADTNQGKNKMATISPDGQYIAAATLGLPESKVVKTIPIPQDLKNTTRLHYDRLAISPDGKILAVTQKSVLQWLCFKTGEGNITSVTWAPKPILIGDKNVSVLATLGDDKKLKLWTAPPLP</sequence>
<dbReference type="SUPFAM" id="SSF101908">
    <property type="entry name" value="Putative isomerase YbhE"/>
    <property type="match status" value="1"/>
</dbReference>
<accession>A0A2U1PKS9</accession>